<name>A0A2P5HEH8_DIAHE</name>
<evidence type="ECO:0000313" key="2">
    <source>
        <dbReference type="EMBL" id="POS68654.1"/>
    </source>
</evidence>
<sequence length="236" mass="25936">MASVSPDYTAAGLPIPQPGMGTSQASQFNYARHPDSIRGRPRYSPYKFDVTTPQSAGAVVGNVTRPPGTGMALQSRVDNQGGYYDTYSPQPAVRQRIETVITSSSKLVPAAQSVVPRTQHRVWSKTQDEKILEMKDKHSTWLEITAIVGGTQKQAQNRYVILDRQSKADAMVGAPQLAGISASVPQLTVLKRTGRGQVKWTDNARMWVRDRVETLCSEEAEGDFSKINVLFSKTLL</sequence>
<evidence type="ECO:0000313" key="3">
    <source>
        <dbReference type="Proteomes" id="UP000094444"/>
    </source>
</evidence>
<evidence type="ECO:0000256" key="1">
    <source>
        <dbReference type="SAM" id="MobiDB-lite"/>
    </source>
</evidence>
<organism evidence="2 3">
    <name type="scientific">Diaporthe helianthi</name>
    <dbReference type="NCBI Taxonomy" id="158607"/>
    <lineage>
        <taxon>Eukaryota</taxon>
        <taxon>Fungi</taxon>
        <taxon>Dikarya</taxon>
        <taxon>Ascomycota</taxon>
        <taxon>Pezizomycotina</taxon>
        <taxon>Sordariomycetes</taxon>
        <taxon>Sordariomycetidae</taxon>
        <taxon>Diaporthales</taxon>
        <taxon>Diaporthaceae</taxon>
        <taxon>Diaporthe</taxon>
    </lineage>
</organism>
<gene>
    <name evidence="2" type="ORF">DHEL01_v212953</name>
</gene>
<dbReference type="AlphaFoldDB" id="A0A2P5HEH8"/>
<dbReference type="Proteomes" id="UP000094444">
    <property type="component" value="Unassembled WGS sequence"/>
</dbReference>
<accession>A0A2P5HEH8</accession>
<evidence type="ECO:0008006" key="4">
    <source>
        <dbReference type="Google" id="ProtNLM"/>
    </source>
</evidence>
<dbReference type="InParanoid" id="A0A2P5HEH8"/>
<protein>
    <recommendedName>
        <fullName evidence="4">Myb-like domain-containing protein</fullName>
    </recommendedName>
</protein>
<keyword evidence="3" id="KW-1185">Reference proteome</keyword>
<reference evidence="2" key="1">
    <citation type="submission" date="2017-09" db="EMBL/GenBank/DDBJ databases">
        <title>Polyketide synthases of a Diaporthe helianthi virulent isolate.</title>
        <authorList>
            <person name="Baroncelli R."/>
        </authorList>
    </citation>
    <scope>NUCLEOTIDE SEQUENCE [LARGE SCALE GENOMIC DNA]</scope>
    <source>
        <strain evidence="2">7/96</strain>
    </source>
</reference>
<comment type="caution">
    <text evidence="2">The sequence shown here is derived from an EMBL/GenBank/DDBJ whole genome shotgun (WGS) entry which is preliminary data.</text>
</comment>
<feature type="region of interest" description="Disordered" evidence="1">
    <location>
        <begin position="1"/>
        <end position="26"/>
    </location>
</feature>
<dbReference type="EMBL" id="MAVT02003558">
    <property type="protein sequence ID" value="POS68654.1"/>
    <property type="molecule type" value="Genomic_DNA"/>
</dbReference>
<proteinExistence type="predicted"/>